<keyword evidence="4 5" id="KW-0472">Membrane</keyword>
<dbReference type="EMBL" id="JAUJEA010000006">
    <property type="protein sequence ID" value="MDN5203240.1"/>
    <property type="molecule type" value="Genomic_DNA"/>
</dbReference>
<dbReference type="Proteomes" id="UP001172082">
    <property type="component" value="Unassembled WGS sequence"/>
</dbReference>
<dbReference type="Pfam" id="PF01988">
    <property type="entry name" value="VIT1"/>
    <property type="match status" value="1"/>
</dbReference>
<protein>
    <submittedName>
        <fullName evidence="6">VIT1/CCC1 transporter family protein</fullName>
    </submittedName>
</protein>
<reference evidence="6" key="1">
    <citation type="submission" date="2023-06" db="EMBL/GenBank/DDBJ databases">
        <title>Genomic of Parafulvivirga corallium.</title>
        <authorList>
            <person name="Wang G."/>
        </authorList>
    </citation>
    <scope>NUCLEOTIDE SEQUENCE</scope>
    <source>
        <strain evidence="6">BMA10</strain>
    </source>
</reference>
<evidence type="ECO:0000256" key="1">
    <source>
        <dbReference type="ARBA" id="ARBA00004127"/>
    </source>
</evidence>
<feature type="transmembrane region" description="Helical" evidence="5">
    <location>
        <begin position="187"/>
        <end position="206"/>
    </location>
</feature>
<dbReference type="InterPro" id="IPR008217">
    <property type="entry name" value="Ccc1_fam"/>
</dbReference>
<dbReference type="RefSeq" id="WP_346753263.1">
    <property type="nucleotide sequence ID" value="NZ_JAUJEA010000006.1"/>
</dbReference>
<keyword evidence="3 5" id="KW-1133">Transmembrane helix</keyword>
<comment type="subcellular location">
    <subcellularLocation>
        <location evidence="1">Endomembrane system</location>
        <topology evidence="1">Multi-pass membrane protein</topology>
    </subcellularLocation>
</comment>
<proteinExistence type="predicted"/>
<comment type="caution">
    <text evidence="6">The sequence shown here is derived from an EMBL/GenBank/DDBJ whole genome shotgun (WGS) entry which is preliminary data.</text>
</comment>
<feature type="transmembrane region" description="Helical" evidence="5">
    <location>
        <begin position="156"/>
        <end position="181"/>
    </location>
</feature>
<evidence type="ECO:0000256" key="5">
    <source>
        <dbReference type="SAM" id="Phobius"/>
    </source>
</evidence>
<gene>
    <name evidence="6" type="ORF">QQ008_17755</name>
</gene>
<evidence type="ECO:0000256" key="2">
    <source>
        <dbReference type="ARBA" id="ARBA00022692"/>
    </source>
</evidence>
<name>A0ABT8KR89_9BACT</name>
<evidence type="ECO:0000256" key="3">
    <source>
        <dbReference type="ARBA" id="ARBA00022989"/>
    </source>
</evidence>
<dbReference type="PANTHER" id="PTHR31851">
    <property type="entry name" value="FE(2+)/MN(2+) TRANSPORTER PCL1"/>
    <property type="match status" value="1"/>
</dbReference>
<evidence type="ECO:0000313" key="6">
    <source>
        <dbReference type="EMBL" id="MDN5203240.1"/>
    </source>
</evidence>
<keyword evidence="7" id="KW-1185">Reference proteome</keyword>
<keyword evidence="2 5" id="KW-0812">Transmembrane</keyword>
<feature type="transmembrane region" description="Helical" evidence="5">
    <location>
        <begin position="27"/>
        <end position="48"/>
    </location>
</feature>
<feature type="transmembrane region" description="Helical" evidence="5">
    <location>
        <begin position="218"/>
        <end position="237"/>
    </location>
</feature>
<evidence type="ECO:0000313" key="7">
    <source>
        <dbReference type="Proteomes" id="UP001172082"/>
    </source>
</evidence>
<feature type="transmembrane region" description="Helical" evidence="5">
    <location>
        <begin position="54"/>
        <end position="77"/>
    </location>
</feature>
<accession>A0ABT8KR89</accession>
<organism evidence="6 7">
    <name type="scientific">Splendidivirga corallicola</name>
    <dbReference type="NCBI Taxonomy" id="3051826"/>
    <lineage>
        <taxon>Bacteria</taxon>
        <taxon>Pseudomonadati</taxon>
        <taxon>Bacteroidota</taxon>
        <taxon>Cytophagia</taxon>
        <taxon>Cytophagales</taxon>
        <taxon>Splendidivirgaceae</taxon>
        <taxon>Splendidivirga</taxon>
    </lineage>
</organism>
<sequence length="245" mass="27116">MEIKVTEDRLHASGKLLLFNKDYIGEFVYGGIDGAVTTFAVVAGAAGAGADLSWVLIFGFANLIADGFSMSVGNYFSTKTERDNFEKHKAVEYWEIDNMRETEVQEIREIYSAKGFKGELLEQVVEVITSNKDVWVDTMMKEELEMTKDAKKPFHTAFATFVSFFIIGLIPLAAYLMAVWVDIDRSSLFPLSCVATGIAMAIIGNLKSIVTQTSRIKGMFETLALGGLAAFLAYFVGEILAKYFL</sequence>
<evidence type="ECO:0000256" key="4">
    <source>
        <dbReference type="ARBA" id="ARBA00023136"/>
    </source>
</evidence>